<dbReference type="OrthoDB" id="7187796at2"/>
<name>A0A5R8WJT8_9BACT</name>
<dbReference type="Proteomes" id="UP000305517">
    <property type="component" value="Unassembled WGS sequence"/>
</dbReference>
<sequence length="295" mass="31146">MDASARRLYLSHATQVDVVDLRTHRKVGTIANTPGVHGILPLPKLGRGYITNGRANTVTIFDLQMLKPLGSLPTGAKPDALLQDDFSGRVFVFNNAGSSATVIDPVTNKVVGTVALGGAPEAGVADGQGRIFVNLEDTHEIVVFDAKTLVVKQRWSVAPGEGPSGLALDRKRHRLFSVCANEKAIVLDARTGKVVAQVPIGKGVDGVVFDETTQAAISSNGEGTLTVIYADSPTSYRTATTPSARGARTITQDPTTRRLYLSTAEFGPAPAATAEVPHPRPSVVPGTFKVLEFGR</sequence>
<reference evidence="1 2" key="1">
    <citation type="submission" date="2019-05" db="EMBL/GenBank/DDBJ databases">
        <title>Hymenobacter edaphi sp. nov., isolated from abandoned arsenic-contaminated farmland soil.</title>
        <authorList>
            <person name="Nie L."/>
        </authorList>
    </citation>
    <scope>NUCLEOTIDE SEQUENCE [LARGE SCALE GENOMIC DNA]</scope>
    <source>
        <strain evidence="1 2">1-3-3-8</strain>
    </source>
</reference>
<protein>
    <submittedName>
        <fullName evidence="1">YncE family protein</fullName>
    </submittedName>
</protein>
<gene>
    <name evidence="1" type="ORF">FDY95_22460</name>
</gene>
<dbReference type="AlphaFoldDB" id="A0A5R8WJT8"/>
<organism evidence="1 2">
    <name type="scientific">Hymenobacter jeollabukensis</name>
    <dbReference type="NCBI Taxonomy" id="2025313"/>
    <lineage>
        <taxon>Bacteria</taxon>
        <taxon>Pseudomonadati</taxon>
        <taxon>Bacteroidota</taxon>
        <taxon>Cytophagia</taxon>
        <taxon>Cytophagales</taxon>
        <taxon>Hymenobacteraceae</taxon>
        <taxon>Hymenobacter</taxon>
    </lineage>
</organism>
<dbReference type="PANTHER" id="PTHR47197:SF3">
    <property type="entry name" value="DIHYDRO-HEME D1 DEHYDROGENASE"/>
    <property type="match status" value="1"/>
</dbReference>
<dbReference type="InterPro" id="IPR011048">
    <property type="entry name" value="Haem_d1_sf"/>
</dbReference>
<comment type="caution">
    <text evidence="1">The sequence shown here is derived from an EMBL/GenBank/DDBJ whole genome shotgun (WGS) entry which is preliminary data.</text>
</comment>
<dbReference type="SUPFAM" id="SSF51004">
    <property type="entry name" value="C-terminal (heme d1) domain of cytochrome cd1-nitrite reductase"/>
    <property type="match status" value="1"/>
</dbReference>
<keyword evidence="2" id="KW-1185">Reference proteome</keyword>
<proteinExistence type="predicted"/>
<dbReference type="EMBL" id="VAJM01000015">
    <property type="protein sequence ID" value="TLM88996.1"/>
    <property type="molecule type" value="Genomic_DNA"/>
</dbReference>
<dbReference type="InterPro" id="IPR051200">
    <property type="entry name" value="Host-pathogen_enzymatic-act"/>
</dbReference>
<accession>A0A5R8WJT8</accession>
<dbReference type="Gene3D" id="2.130.10.10">
    <property type="entry name" value="YVTN repeat-like/Quinoprotein amine dehydrogenase"/>
    <property type="match status" value="2"/>
</dbReference>
<evidence type="ECO:0000313" key="2">
    <source>
        <dbReference type="Proteomes" id="UP000305517"/>
    </source>
</evidence>
<evidence type="ECO:0000313" key="1">
    <source>
        <dbReference type="EMBL" id="TLM88996.1"/>
    </source>
</evidence>
<dbReference type="PANTHER" id="PTHR47197">
    <property type="entry name" value="PROTEIN NIRF"/>
    <property type="match status" value="1"/>
</dbReference>
<dbReference type="InterPro" id="IPR015943">
    <property type="entry name" value="WD40/YVTN_repeat-like_dom_sf"/>
</dbReference>